<evidence type="ECO:0000313" key="3">
    <source>
        <dbReference type="Proteomes" id="UP000324748"/>
    </source>
</evidence>
<dbReference type="AlphaFoldDB" id="A0A5B0P8A9"/>
<gene>
    <name evidence="2" type="ORF">PGT21_018984</name>
</gene>
<name>A0A5B0P8A9_PUCGR</name>
<organism evidence="2 3">
    <name type="scientific">Puccinia graminis f. sp. tritici</name>
    <dbReference type="NCBI Taxonomy" id="56615"/>
    <lineage>
        <taxon>Eukaryota</taxon>
        <taxon>Fungi</taxon>
        <taxon>Dikarya</taxon>
        <taxon>Basidiomycota</taxon>
        <taxon>Pucciniomycotina</taxon>
        <taxon>Pucciniomycetes</taxon>
        <taxon>Pucciniales</taxon>
        <taxon>Pucciniaceae</taxon>
        <taxon>Puccinia</taxon>
    </lineage>
</organism>
<evidence type="ECO:0000313" key="2">
    <source>
        <dbReference type="EMBL" id="KAA1096518.1"/>
    </source>
</evidence>
<feature type="region of interest" description="Disordered" evidence="1">
    <location>
        <begin position="1"/>
        <end position="59"/>
    </location>
</feature>
<proteinExistence type="predicted"/>
<dbReference type="Proteomes" id="UP000324748">
    <property type="component" value="Unassembled WGS sequence"/>
</dbReference>
<protein>
    <submittedName>
        <fullName evidence="2">Uncharacterized protein</fullName>
    </submittedName>
</protein>
<evidence type="ECO:0000256" key="1">
    <source>
        <dbReference type="SAM" id="MobiDB-lite"/>
    </source>
</evidence>
<reference evidence="2 3" key="1">
    <citation type="submission" date="2019-05" db="EMBL/GenBank/DDBJ databases">
        <title>Emergence of the Ug99 lineage of the wheat stem rust pathogen through somatic hybridization.</title>
        <authorList>
            <person name="Li F."/>
            <person name="Upadhyaya N.M."/>
            <person name="Sperschneider J."/>
            <person name="Matny O."/>
            <person name="Nguyen-Phuc H."/>
            <person name="Mago R."/>
            <person name="Raley C."/>
            <person name="Miller M.E."/>
            <person name="Silverstein K.A.T."/>
            <person name="Henningsen E."/>
            <person name="Hirsch C.D."/>
            <person name="Visser B."/>
            <person name="Pretorius Z.A."/>
            <person name="Steffenson B.J."/>
            <person name="Schwessinger B."/>
            <person name="Dodds P.N."/>
            <person name="Figueroa M."/>
        </authorList>
    </citation>
    <scope>NUCLEOTIDE SEQUENCE [LARGE SCALE GENOMIC DNA]</scope>
    <source>
        <strain evidence="2">21-0</strain>
    </source>
</reference>
<dbReference type="OrthoDB" id="10431591at2759"/>
<sequence length="141" mass="15884">MKSILIDSTNSVLTQEPQFTPPVKTPRPPTIKTPELKINNKTTTDRTHHPPAAPPRPMATMVKNCHTLAIISAVMSQIRDEDRLAPDGLNFASWIDFLEEQLRDAIDNPGYLNTVLTNPEHDSTSQVHKARSRKFGQLRHQ</sequence>
<feature type="compositionally biased region" description="Pro residues" evidence="1">
    <location>
        <begin position="19"/>
        <end position="31"/>
    </location>
</feature>
<comment type="caution">
    <text evidence="2">The sequence shown here is derived from an EMBL/GenBank/DDBJ whole genome shotgun (WGS) entry which is preliminary data.</text>
</comment>
<dbReference type="EMBL" id="VSWC01000067">
    <property type="protein sequence ID" value="KAA1096518.1"/>
    <property type="molecule type" value="Genomic_DNA"/>
</dbReference>
<feature type="region of interest" description="Disordered" evidence="1">
    <location>
        <begin position="117"/>
        <end position="141"/>
    </location>
</feature>
<keyword evidence="3" id="KW-1185">Reference proteome</keyword>
<feature type="compositionally biased region" description="Basic residues" evidence="1">
    <location>
        <begin position="128"/>
        <end position="141"/>
    </location>
</feature>
<accession>A0A5B0P8A9</accession>
<feature type="compositionally biased region" description="Polar residues" evidence="1">
    <location>
        <begin position="1"/>
        <end position="18"/>
    </location>
</feature>